<dbReference type="Proteomes" id="UP000013304">
    <property type="component" value="Chromosome"/>
</dbReference>
<dbReference type="PATRIC" id="fig|1303692.3.peg.5327"/>
<evidence type="ECO:0000313" key="3">
    <source>
        <dbReference type="Proteomes" id="UP000013304"/>
    </source>
</evidence>
<dbReference type="eggNOG" id="COG3468">
    <property type="taxonomic scope" value="Bacteria"/>
</dbReference>
<dbReference type="AlphaFoldDB" id="N0CVP7"/>
<feature type="compositionally biased region" description="Low complexity" evidence="1">
    <location>
        <begin position="135"/>
        <end position="148"/>
    </location>
</feature>
<feature type="compositionally biased region" description="Low complexity" evidence="1">
    <location>
        <begin position="192"/>
        <end position="221"/>
    </location>
</feature>
<sequence length="485" mass="48336">MSSAATGPLTPTVQRSRSLLSSRALKVNTGSAEGFSATPKTTATGGSTARPVVAATWRRDVQQPGPNTVASSSGGPGSGGTQPRNPQPGNPQTGGKRTGSTPTRGGQTGGRQTGDSPTRERRTPPGAKLRRNAPRTRPAETTPAAPARSLASPHRNPAPGQAPAGPAPGSTVQRAAHAAPAPRRTTGGGSGPRVTAAPGGTSSGRRTSQGDAGRAAKAGAAPTRSGSAIGGALQRLVQRRSVRNSAATSSPTTRTAGQTPQPQPHTPGSGSAPAGPYSPQPPATRPAPPSLGSPSMPPVTSAAPPASPRPVPVVRPHPPAAARPGATVVPVQRMPLPVVPDPAGPPPAGPAPGGGAPPAGPPALSVRVPPRTHPSASGPSGSGNPAQPPTRAQALQRAAAQAGITGVPVKAVAPKGTPKAVQRADDDRSGFAPTAETAAENVANRISGAEIEELARRLLDPVSRLIRADMRRGRERAGRLHDGRR</sequence>
<feature type="compositionally biased region" description="Pro residues" evidence="1">
    <location>
        <begin position="305"/>
        <end position="321"/>
    </location>
</feature>
<feature type="compositionally biased region" description="Low complexity" evidence="1">
    <location>
        <begin position="374"/>
        <end position="402"/>
    </location>
</feature>
<feature type="compositionally biased region" description="Low complexity" evidence="1">
    <location>
        <begin position="245"/>
        <end position="270"/>
    </location>
</feature>
<gene>
    <name evidence="2" type="ORF">SFUL_5298</name>
</gene>
<feature type="compositionally biased region" description="Polar residues" evidence="1">
    <location>
        <begin position="1"/>
        <end position="14"/>
    </location>
</feature>
<dbReference type="HOGENOM" id="CLU_562470_0_0_11"/>
<accession>N0CVP7</accession>
<organism evidence="2 3">
    <name type="scientific">Streptomyces microflavus DSM 40593</name>
    <dbReference type="NCBI Taxonomy" id="1303692"/>
    <lineage>
        <taxon>Bacteria</taxon>
        <taxon>Bacillati</taxon>
        <taxon>Actinomycetota</taxon>
        <taxon>Actinomycetes</taxon>
        <taxon>Kitasatosporales</taxon>
        <taxon>Streptomycetaceae</taxon>
        <taxon>Streptomyces</taxon>
    </lineage>
</organism>
<feature type="compositionally biased region" description="Pro residues" evidence="1">
    <location>
        <begin position="337"/>
        <end position="350"/>
    </location>
</feature>
<reference evidence="2 3" key="1">
    <citation type="submission" date="2013-04" db="EMBL/GenBank/DDBJ databases">
        <title>Complete genome sequence of Streptomyces fulvissimus.</title>
        <authorList>
            <person name="Myronovskyi M."/>
            <person name="Tokovenko B."/>
            <person name="Manderscheid N."/>
            <person name="Petzke L."/>
            <person name="Luzhetskyy A."/>
        </authorList>
    </citation>
    <scope>NUCLEOTIDE SEQUENCE [LARGE SCALE GENOMIC DNA]</scope>
    <source>
        <strain evidence="2 3">DSM 40593</strain>
    </source>
</reference>
<feature type="compositionally biased region" description="Pro residues" evidence="1">
    <location>
        <begin position="276"/>
        <end position="297"/>
    </location>
</feature>
<feature type="compositionally biased region" description="Low complexity" evidence="1">
    <location>
        <begin position="157"/>
        <end position="185"/>
    </location>
</feature>
<feature type="compositionally biased region" description="Polar residues" evidence="1">
    <location>
        <begin position="38"/>
        <end position="47"/>
    </location>
</feature>
<proteinExistence type="predicted"/>
<feature type="compositionally biased region" description="Low complexity" evidence="1">
    <location>
        <begin position="15"/>
        <end position="25"/>
    </location>
</feature>
<evidence type="ECO:0000313" key="2">
    <source>
        <dbReference type="EMBL" id="AGK80191.1"/>
    </source>
</evidence>
<protein>
    <recommendedName>
        <fullName evidence="4">Syndecan 1</fullName>
    </recommendedName>
</protein>
<evidence type="ECO:0000256" key="1">
    <source>
        <dbReference type="SAM" id="MobiDB-lite"/>
    </source>
</evidence>
<name>N0CVP7_STRMI</name>
<dbReference type="EMBL" id="CP005080">
    <property type="protein sequence ID" value="AGK80191.1"/>
    <property type="molecule type" value="Genomic_DNA"/>
</dbReference>
<evidence type="ECO:0008006" key="4">
    <source>
        <dbReference type="Google" id="ProtNLM"/>
    </source>
</evidence>
<dbReference type="KEGG" id="sfi:SFUL_5298"/>
<feature type="region of interest" description="Disordered" evidence="1">
    <location>
        <begin position="1"/>
        <end position="436"/>
    </location>
</feature>